<dbReference type="GO" id="GO:0031593">
    <property type="term" value="F:polyubiquitin modification-dependent protein binding"/>
    <property type="evidence" value="ECO:0007669"/>
    <property type="project" value="TreeGrafter"/>
</dbReference>
<organism evidence="5 6">
    <name type="scientific">Plasmodium reichenowi</name>
    <dbReference type="NCBI Taxonomy" id="5854"/>
    <lineage>
        <taxon>Eukaryota</taxon>
        <taxon>Sar</taxon>
        <taxon>Alveolata</taxon>
        <taxon>Apicomplexa</taxon>
        <taxon>Aconoidasida</taxon>
        <taxon>Haemosporida</taxon>
        <taxon>Plasmodiidae</taxon>
        <taxon>Plasmodium</taxon>
        <taxon>Plasmodium (Laverania)</taxon>
    </lineage>
</organism>
<name>A0A2P9D787_PLARE</name>
<keyword evidence="2" id="KW-0833">Ubl conjugation pathway</keyword>
<gene>
    <name evidence="5" type="ORF">PRG01_0524100</name>
</gene>
<dbReference type="Pfam" id="PF24842">
    <property type="entry name" value="UFD1_N2"/>
    <property type="match status" value="1"/>
</dbReference>
<dbReference type="InterPro" id="IPR055418">
    <property type="entry name" value="UFD1_N2"/>
</dbReference>
<dbReference type="GO" id="GO:0036503">
    <property type="term" value="P:ERAD pathway"/>
    <property type="evidence" value="ECO:0007669"/>
    <property type="project" value="TreeGrafter"/>
</dbReference>
<dbReference type="InterPro" id="IPR004854">
    <property type="entry name" value="Ufd1-like"/>
</dbReference>
<feature type="domain" description="Ubiquitin fusion degradation protein UFD1 N-terminal subdomain 1" evidence="3">
    <location>
        <begin position="63"/>
        <end position="155"/>
    </location>
</feature>
<dbReference type="EMBL" id="LT969568">
    <property type="protein sequence ID" value="SOV76892.1"/>
    <property type="molecule type" value="Genomic_DNA"/>
</dbReference>
<reference evidence="5 6" key="1">
    <citation type="submission" date="2016-09" db="EMBL/GenBank/DDBJ databases">
        <authorList>
            <consortium name="Pathogen Informatics"/>
        </authorList>
    </citation>
    <scope>NUCLEOTIDE SEQUENCE [LARGE SCALE GENOMIC DNA]</scope>
</reference>
<feature type="domain" description="Ubiquitin fusion degradation protein UFD1 N-terminal subdomain 2" evidence="4">
    <location>
        <begin position="167"/>
        <end position="238"/>
    </location>
</feature>
<sequence>MDDDFVRALNKFNSKFSFHKKKNSLNEVLQKNKRNDKKEDINCNKLKNDLELQYIHSSNNKICQKFLTLPLNKKSDKLKDHSDKIILPVSILKTLEKGNYKSEVEFPYTFSIKNVQNNYITHACVLEFSSNEGIIFVSDNIKENLGLNKPQNSSIARVLITYCILSKCDFIKLDSLNDNINDIKYMKNLLENELSLNYSTLTLGDYIHINHLNFYISELEPDNAVSLINTDINVDICERTNIEGYKNVNILGDHKDIYEIIKIDIPINSSIQKGMNKYKFVLNNNTLDLLKKGKIELAINLQSQTMLNSLNLFISLPPLDSVSEVLHHLYIDDYNTDEIIINREVIRNILKLHFASMVKEQPCNKNNDNHHANEKEDKVYHGTCNDQHEDDKIEKQNYDDSFLEYIFEHFFPHIIYIGVHNYMDILVDYSICLKLNGEKNMSTKKDNNNNKCVNTSGFIHNNINLLKNININTEDTENNNNNNNNNDDTYITCDNCLKNILKYNIHMHKIHCLKNFTLCNICKKVLKKNEKDNHIHCDICNEGMHKNKKEEHELIWHTQIKCVCNKLLFRKQFIFHQNLFCPKKIIYCTFCNIFTQSNINIYNEEFILATFFDKYDNIKTNNSTINKSTKYYYNMLFTYFHFFLKYIKNTEHEKYCGSKSINCTICKQIIYRNEYLLHLNTLHHFNKIESFKIINDNADLSQLMNETEHKY</sequence>
<accession>A0A2P9D787</accession>
<dbReference type="OrthoDB" id="422728at2759"/>
<evidence type="ECO:0000313" key="6">
    <source>
        <dbReference type="Proteomes" id="UP000240500"/>
    </source>
</evidence>
<dbReference type="Pfam" id="PF03152">
    <property type="entry name" value="UFD1_N1"/>
    <property type="match status" value="1"/>
</dbReference>
<dbReference type="VEuPathDB" id="PlasmoDB:PRCDC_0523900"/>
<dbReference type="AlphaFoldDB" id="A0A2P9D787"/>
<comment type="similarity">
    <text evidence="1">Belongs to the UFD1 family.</text>
</comment>
<dbReference type="Gene3D" id="2.40.40.50">
    <property type="entry name" value="Ubiquitin fusion degradation protein UFD1, N-terminal domain"/>
    <property type="match status" value="1"/>
</dbReference>
<dbReference type="InterPro" id="IPR055417">
    <property type="entry name" value="UFD1_N1"/>
</dbReference>
<protein>
    <submittedName>
        <fullName evidence="5">Ubiquitin fusion degradation protein UFD1, putative</fullName>
    </submittedName>
</protein>
<dbReference type="InterPro" id="IPR042299">
    <property type="entry name" value="Ufd1-like_Nn"/>
</dbReference>
<dbReference type="GO" id="GO:0006511">
    <property type="term" value="P:ubiquitin-dependent protein catabolic process"/>
    <property type="evidence" value="ECO:0007669"/>
    <property type="project" value="InterPro"/>
</dbReference>
<dbReference type="PANTHER" id="PTHR12555:SF13">
    <property type="entry name" value="UBIQUITIN RECOGNITION FACTOR IN ER-ASSOCIATED DEGRADATION PROTEIN 1"/>
    <property type="match status" value="1"/>
</dbReference>
<evidence type="ECO:0000259" key="3">
    <source>
        <dbReference type="Pfam" id="PF03152"/>
    </source>
</evidence>
<dbReference type="Gene3D" id="3.10.330.10">
    <property type="match status" value="1"/>
</dbReference>
<evidence type="ECO:0000256" key="2">
    <source>
        <dbReference type="ARBA" id="ARBA00022786"/>
    </source>
</evidence>
<proteinExistence type="inferred from homology"/>
<dbReference type="Proteomes" id="UP000240500">
    <property type="component" value="Chromosome 5"/>
</dbReference>
<evidence type="ECO:0000259" key="4">
    <source>
        <dbReference type="Pfam" id="PF24842"/>
    </source>
</evidence>
<dbReference type="GO" id="GO:0034098">
    <property type="term" value="C:VCP-NPL4-UFD1 AAA ATPase complex"/>
    <property type="evidence" value="ECO:0007669"/>
    <property type="project" value="TreeGrafter"/>
</dbReference>
<dbReference type="VEuPathDB" id="PlasmoDB:PRG01_0524100"/>
<evidence type="ECO:0000313" key="5">
    <source>
        <dbReference type="EMBL" id="SOV76892.1"/>
    </source>
</evidence>
<evidence type="ECO:0000256" key="1">
    <source>
        <dbReference type="ARBA" id="ARBA00006043"/>
    </source>
</evidence>
<dbReference type="PANTHER" id="PTHR12555">
    <property type="entry name" value="UBIQUITIN FUSION DEGRADATON PROTEIN 1"/>
    <property type="match status" value="1"/>
</dbReference>